<organism evidence="5 6">
    <name type="scientific">Variovorax gossypii</name>
    <dbReference type="NCBI Taxonomy" id="1679495"/>
    <lineage>
        <taxon>Bacteria</taxon>
        <taxon>Pseudomonadati</taxon>
        <taxon>Pseudomonadota</taxon>
        <taxon>Betaproteobacteria</taxon>
        <taxon>Burkholderiales</taxon>
        <taxon>Comamonadaceae</taxon>
        <taxon>Variovorax</taxon>
    </lineage>
</organism>
<comment type="caution">
    <text evidence="5">The sequence shown here is derived from an EMBL/GenBank/DDBJ whole genome shotgun (WGS) entry which is preliminary data.</text>
</comment>
<dbReference type="AlphaFoldDB" id="A0A431TPY0"/>
<keyword evidence="6" id="KW-1185">Reference proteome</keyword>
<evidence type="ECO:0000313" key="5">
    <source>
        <dbReference type="EMBL" id="RTQ35608.1"/>
    </source>
</evidence>
<evidence type="ECO:0000256" key="1">
    <source>
        <dbReference type="ARBA" id="ARBA00012404"/>
    </source>
</evidence>
<evidence type="ECO:0000259" key="4">
    <source>
        <dbReference type="PROSITE" id="PS51168"/>
    </source>
</evidence>
<keyword evidence="2" id="KW-0413">Isomerase</keyword>
<sequence>MNDTTSALSPREEPEAHGAPLRRFTDPSYVPLCASLAEVREHIDAIDQQIVALLAERGRYVKDAARFKRDAFQVSAPQRQLEVIEKVKALAKKEGAYPEVVEACYLALIEGFIAREQQDHQGMIDAEAQP</sequence>
<dbReference type="GO" id="GO:0009697">
    <property type="term" value="P:salicylic acid biosynthetic process"/>
    <property type="evidence" value="ECO:0007669"/>
    <property type="project" value="TreeGrafter"/>
</dbReference>
<dbReference type="PANTHER" id="PTHR38041:SF1">
    <property type="entry name" value="CHORISMATE MUTASE"/>
    <property type="match status" value="1"/>
</dbReference>
<dbReference type="GO" id="GO:0046417">
    <property type="term" value="P:chorismate metabolic process"/>
    <property type="evidence" value="ECO:0007669"/>
    <property type="project" value="InterPro"/>
</dbReference>
<dbReference type="OrthoDB" id="5334665at2"/>
<gene>
    <name evidence="5" type="ORF">EJP69_14780</name>
</gene>
<dbReference type="InterPro" id="IPR002701">
    <property type="entry name" value="CM_II_prokaryot"/>
</dbReference>
<dbReference type="Proteomes" id="UP000267418">
    <property type="component" value="Unassembled WGS sequence"/>
</dbReference>
<feature type="domain" description="Chorismate mutase" evidence="4">
    <location>
        <begin position="30"/>
        <end position="120"/>
    </location>
</feature>
<evidence type="ECO:0000256" key="2">
    <source>
        <dbReference type="ARBA" id="ARBA00023235"/>
    </source>
</evidence>
<dbReference type="InterPro" id="IPR051331">
    <property type="entry name" value="Chorismate_mutase-related"/>
</dbReference>
<dbReference type="GO" id="GO:0004106">
    <property type="term" value="F:chorismate mutase activity"/>
    <property type="evidence" value="ECO:0007669"/>
    <property type="project" value="UniProtKB-EC"/>
</dbReference>
<dbReference type="RefSeq" id="WP_126470952.1">
    <property type="nucleotide sequence ID" value="NZ_RXOE01000002.1"/>
</dbReference>
<evidence type="ECO:0000256" key="3">
    <source>
        <dbReference type="SAM" id="MobiDB-lite"/>
    </source>
</evidence>
<dbReference type="EC" id="5.4.99.5" evidence="1"/>
<dbReference type="PROSITE" id="PS51168">
    <property type="entry name" value="CHORISMATE_MUT_2"/>
    <property type="match status" value="1"/>
</dbReference>
<dbReference type="PANTHER" id="PTHR38041">
    <property type="entry name" value="CHORISMATE MUTASE"/>
    <property type="match status" value="1"/>
</dbReference>
<protein>
    <recommendedName>
        <fullName evidence="1">chorismate mutase</fullName>
        <ecNumber evidence="1">5.4.99.5</ecNumber>
    </recommendedName>
</protein>
<dbReference type="SMART" id="SM00830">
    <property type="entry name" value="CM_2"/>
    <property type="match status" value="1"/>
</dbReference>
<dbReference type="Gene3D" id="1.20.59.10">
    <property type="entry name" value="Chorismate mutase"/>
    <property type="match status" value="1"/>
</dbReference>
<proteinExistence type="predicted"/>
<dbReference type="SUPFAM" id="SSF48600">
    <property type="entry name" value="Chorismate mutase II"/>
    <property type="match status" value="1"/>
</dbReference>
<dbReference type="Pfam" id="PF01817">
    <property type="entry name" value="CM_2"/>
    <property type="match status" value="1"/>
</dbReference>
<name>A0A431TPY0_9BURK</name>
<dbReference type="InterPro" id="IPR036263">
    <property type="entry name" value="Chorismate_II_sf"/>
</dbReference>
<dbReference type="InterPro" id="IPR036979">
    <property type="entry name" value="CM_dom_sf"/>
</dbReference>
<dbReference type="EMBL" id="RXOE01000002">
    <property type="protein sequence ID" value="RTQ35608.1"/>
    <property type="molecule type" value="Genomic_DNA"/>
</dbReference>
<feature type="region of interest" description="Disordered" evidence="3">
    <location>
        <begin position="1"/>
        <end position="22"/>
    </location>
</feature>
<accession>A0A431TPY0</accession>
<evidence type="ECO:0000313" key="6">
    <source>
        <dbReference type="Proteomes" id="UP000267418"/>
    </source>
</evidence>
<reference evidence="5 6" key="1">
    <citation type="submission" date="2018-12" db="EMBL/GenBank/DDBJ databases">
        <title>The genome of Variovorax gossypii DSM 100435.</title>
        <authorList>
            <person name="Gao J."/>
            <person name="Sun J."/>
        </authorList>
    </citation>
    <scope>NUCLEOTIDE SEQUENCE [LARGE SCALE GENOMIC DNA]</scope>
    <source>
        <strain evidence="5 6">DSM 100435</strain>
    </source>
</reference>